<dbReference type="NCBIfam" id="NF040713">
    <property type="entry name" value="ZapE"/>
    <property type="match status" value="1"/>
</dbReference>
<keyword evidence="2" id="KW-0547">Nucleotide-binding</keyword>
<dbReference type="SUPFAM" id="SSF52540">
    <property type="entry name" value="P-loop containing nucleoside triphosphate hydrolases"/>
    <property type="match status" value="1"/>
</dbReference>
<dbReference type="GO" id="GO:0005524">
    <property type="term" value="F:ATP binding"/>
    <property type="evidence" value="ECO:0007669"/>
    <property type="project" value="UniProtKB-KW"/>
</dbReference>
<protein>
    <recommendedName>
        <fullName evidence="6">AFG1-like ATPase</fullName>
    </recommendedName>
</protein>
<dbReference type="InterPro" id="IPR027417">
    <property type="entry name" value="P-loop_NTPase"/>
</dbReference>
<evidence type="ECO:0000256" key="3">
    <source>
        <dbReference type="ARBA" id="ARBA00022840"/>
    </source>
</evidence>
<evidence type="ECO:0008006" key="6">
    <source>
        <dbReference type="Google" id="ProtNLM"/>
    </source>
</evidence>
<reference evidence="4" key="2">
    <citation type="submission" date="2017-10" db="EMBL/GenBank/DDBJ databases">
        <title>Ladona fulva Genome sequencing and assembly.</title>
        <authorList>
            <person name="Murali S."/>
            <person name="Richards S."/>
            <person name="Bandaranaike D."/>
            <person name="Bellair M."/>
            <person name="Blankenburg K."/>
            <person name="Chao H."/>
            <person name="Dinh H."/>
            <person name="Doddapaneni H."/>
            <person name="Dugan-Rocha S."/>
            <person name="Elkadiri S."/>
            <person name="Gnanaolivu R."/>
            <person name="Hernandez B."/>
            <person name="Skinner E."/>
            <person name="Javaid M."/>
            <person name="Lee S."/>
            <person name="Li M."/>
            <person name="Ming W."/>
            <person name="Munidasa M."/>
            <person name="Muniz J."/>
            <person name="Nguyen L."/>
            <person name="Hughes D."/>
            <person name="Osuji N."/>
            <person name="Pu L.-L."/>
            <person name="Puazo M."/>
            <person name="Qu C."/>
            <person name="Quiroz J."/>
            <person name="Raj R."/>
            <person name="Weissenberger G."/>
            <person name="Xin Y."/>
            <person name="Zou X."/>
            <person name="Han Y."/>
            <person name="Worley K."/>
            <person name="Muzny D."/>
            <person name="Gibbs R."/>
        </authorList>
    </citation>
    <scope>NUCLEOTIDE SEQUENCE</scope>
    <source>
        <strain evidence="4">Sampled in the wild</strain>
    </source>
</reference>
<sequence>MVLKSVLVLNEIAGKNSLKKIGLFSWHKTLIAQRCVHKLATETKAQGPIEALQTKIDSGELLPDEYQKKVAESLQRVYNDIQGYTPPERGGILSRWLSSTKKGDDPDAEAMKGTLGIPKGVYLHGAVGGGKTMLMDLFYGCVPLPKSEIGHAGGKRRVHFHSFMLDVHSRIHDVKRNMGERDPRATKPQPYDPIPPVARSISKESWLICFDEFQVTDIGDAMILKRLFTELFRNGVVMVATSNRAPDDLYRNGLQRSNFLPFIGILKAHCDIIALDSGVDYRLKSLPGDTKSYFVKSVDNAHEEMERLFKFLCSMENDIIRPRTVNIKGRNVTFSRTCGQVADCTFEELCDRPLGASDYLQLSQAFHTVLIRDVPQLSLKTKSQARRFITLIDTLYDNRVRVVISSDVPHRQLFRVAREEEDKVGELDANRVLMDDLQITVGSENASANIFTGEEEIFAFDRTVSRLSEMQTKEYWEQWEKHR</sequence>
<dbReference type="Pfam" id="PF03969">
    <property type="entry name" value="AFG1_ATPase"/>
    <property type="match status" value="1"/>
</dbReference>
<dbReference type="PANTHER" id="PTHR12169">
    <property type="entry name" value="ATPASE N2B"/>
    <property type="match status" value="1"/>
</dbReference>
<accession>A0A8K0KBN9</accession>
<dbReference type="EMBL" id="KZ308593">
    <property type="protein sequence ID" value="KAG8232096.1"/>
    <property type="molecule type" value="Genomic_DNA"/>
</dbReference>
<evidence type="ECO:0000313" key="5">
    <source>
        <dbReference type="Proteomes" id="UP000792457"/>
    </source>
</evidence>
<dbReference type="GO" id="GO:0005739">
    <property type="term" value="C:mitochondrion"/>
    <property type="evidence" value="ECO:0007669"/>
    <property type="project" value="TreeGrafter"/>
</dbReference>
<dbReference type="AlphaFoldDB" id="A0A8K0KBN9"/>
<dbReference type="OrthoDB" id="548867at2759"/>
<dbReference type="InterPro" id="IPR005654">
    <property type="entry name" value="ATPase_AFG1-like"/>
</dbReference>
<dbReference type="Gene3D" id="3.40.50.300">
    <property type="entry name" value="P-loop containing nucleotide triphosphate hydrolases"/>
    <property type="match status" value="1"/>
</dbReference>
<proteinExistence type="inferred from homology"/>
<dbReference type="Proteomes" id="UP000792457">
    <property type="component" value="Unassembled WGS sequence"/>
</dbReference>
<evidence type="ECO:0000313" key="4">
    <source>
        <dbReference type="EMBL" id="KAG8232096.1"/>
    </source>
</evidence>
<reference evidence="4" key="1">
    <citation type="submission" date="2013-04" db="EMBL/GenBank/DDBJ databases">
        <authorList>
            <person name="Qu J."/>
            <person name="Murali S.C."/>
            <person name="Bandaranaike D."/>
            <person name="Bellair M."/>
            <person name="Blankenburg K."/>
            <person name="Chao H."/>
            <person name="Dinh H."/>
            <person name="Doddapaneni H."/>
            <person name="Downs B."/>
            <person name="Dugan-Rocha S."/>
            <person name="Elkadiri S."/>
            <person name="Gnanaolivu R.D."/>
            <person name="Hernandez B."/>
            <person name="Javaid M."/>
            <person name="Jayaseelan J.C."/>
            <person name="Lee S."/>
            <person name="Li M."/>
            <person name="Ming W."/>
            <person name="Munidasa M."/>
            <person name="Muniz J."/>
            <person name="Nguyen L."/>
            <person name="Ongeri F."/>
            <person name="Osuji N."/>
            <person name="Pu L.-L."/>
            <person name="Puazo M."/>
            <person name="Qu C."/>
            <person name="Quiroz J."/>
            <person name="Raj R."/>
            <person name="Weissenberger G."/>
            <person name="Xin Y."/>
            <person name="Zou X."/>
            <person name="Han Y."/>
            <person name="Richards S."/>
            <person name="Worley K."/>
            <person name="Muzny D."/>
            <person name="Gibbs R."/>
        </authorList>
    </citation>
    <scope>NUCLEOTIDE SEQUENCE</scope>
    <source>
        <strain evidence="4">Sampled in the wild</strain>
    </source>
</reference>
<comment type="caution">
    <text evidence="4">The sequence shown here is derived from an EMBL/GenBank/DDBJ whole genome shotgun (WGS) entry which is preliminary data.</text>
</comment>
<evidence type="ECO:0000256" key="2">
    <source>
        <dbReference type="ARBA" id="ARBA00022741"/>
    </source>
</evidence>
<evidence type="ECO:0000256" key="1">
    <source>
        <dbReference type="ARBA" id="ARBA00010322"/>
    </source>
</evidence>
<keyword evidence="5" id="KW-1185">Reference proteome</keyword>
<dbReference type="FunFam" id="3.40.50.300:FF:003045">
    <property type="entry name" value="GD10885"/>
    <property type="match status" value="1"/>
</dbReference>
<gene>
    <name evidence="4" type="ORF">J437_LFUL012293</name>
</gene>
<comment type="similarity">
    <text evidence="1">Belongs to the AFG1 ATPase family.</text>
</comment>
<dbReference type="PANTHER" id="PTHR12169:SF6">
    <property type="entry name" value="AFG1-LIKE ATPASE"/>
    <property type="match status" value="1"/>
</dbReference>
<dbReference type="GO" id="GO:0016887">
    <property type="term" value="F:ATP hydrolysis activity"/>
    <property type="evidence" value="ECO:0007669"/>
    <property type="project" value="InterPro"/>
</dbReference>
<organism evidence="4 5">
    <name type="scientific">Ladona fulva</name>
    <name type="common">Scarce chaser dragonfly</name>
    <name type="synonym">Libellula fulva</name>
    <dbReference type="NCBI Taxonomy" id="123851"/>
    <lineage>
        <taxon>Eukaryota</taxon>
        <taxon>Metazoa</taxon>
        <taxon>Ecdysozoa</taxon>
        <taxon>Arthropoda</taxon>
        <taxon>Hexapoda</taxon>
        <taxon>Insecta</taxon>
        <taxon>Pterygota</taxon>
        <taxon>Palaeoptera</taxon>
        <taxon>Odonata</taxon>
        <taxon>Epiprocta</taxon>
        <taxon>Anisoptera</taxon>
        <taxon>Libelluloidea</taxon>
        <taxon>Libellulidae</taxon>
        <taxon>Ladona</taxon>
    </lineage>
</organism>
<keyword evidence="3" id="KW-0067">ATP-binding</keyword>
<name>A0A8K0KBN9_LADFU</name>